<evidence type="ECO:0000313" key="1">
    <source>
        <dbReference type="EMBL" id="QCE00020.1"/>
    </source>
</evidence>
<dbReference type="Proteomes" id="UP000501690">
    <property type="component" value="Linkage Group LG7"/>
</dbReference>
<reference evidence="1 2" key="1">
    <citation type="submission" date="2019-04" db="EMBL/GenBank/DDBJ databases">
        <title>An improved genome assembly and genetic linkage map for asparagus bean, Vigna unguiculata ssp. sesquipedialis.</title>
        <authorList>
            <person name="Xia Q."/>
            <person name="Zhang R."/>
            <person name="Dong Y."/>
        </authorList>
    </citation>
    <scope>NUCLEOTIDE SEQUENCE [LARGE SCALE GENOMIC DNA]</scope>
    <source>
        <tissue evidence="1">Leaf</tissue>
    </source>
</reference>
<organism evidence="1 2">
    <name type="scientific">Vigna unguiculata</name>
    <name type="common">Cowpea</name>
    <dbReference type="NCBI Taxonomy" id="3917"/>
    <lineage>
        <taxon>Eukaryota</taxon>
        <taxon>Viridiplantae</taxon>
        <taxon>Streptophyta</taxon>
        <taxon>Embryophyta</taxon>
        <taxon>Tracheophyta</taxon>
        <taxon>Spermatophyta</taxon>
        <taxon>Magnoliopsida</taxon>
        <taxon>eudicotyledons</taxon>
        <taxon>Gunneridae</taxon>
        <taxon>Pentapetalae</taxon>
        <taxon>rosids</taxon>
        <taxon>fabids</taxon>
        <taxon>Fabales</taxon>
        <taxon>Fabaceae</taxon>
        <taxon>Papilionoideae</taxon>
        <taxon>50 kb inversion clade</taxon>
        <taxon>NPAAA clade</taxon>
        <taxon>indigoferoid/millettioid clade</taxon>
        <taxon>Phaseoleae</taxon>
        <taxon>Vigna</taxon>
    </lineage>
</organism>
<evidence type="ECO:0000313" key="2">
    <source>
        <dbReference type="Proteomes" id="UP000501690"/>
    </source>
</evidence>
<sequence length="175" mass="19438">MTYLAKGWDYSRWIGPIRPSSKPCPPTYSPTMYRSLVQSTCHSVASHTSSTLHVVVSFLGCRCLPSRLSWSTSAFDMSSSASPKLNLTSGLLEPLPHRPLLTVCRTTLREHIGSKPYHYGIDDSAIVLRINLTVASFGVDDQVKKYLSEGMNVNVFDGEEEVKIIKLQYSLKVNA</sequence>
<accession>A0A4D6MF07</accession>
<gene>
    <name evidence="1" type="ORF">DEO72_LG7g1306</name>
</gene>
<name>A0A4D6MF07_VIGUN</name>
<proteinExistence type="predicted"/>
<dbReference type="EMBL" id="CP039351">
    <property type="protein sequence ID" value="QCE00020.1"/>
    <property type="molecule type" value="Genomic_DNA"/>
</dbReference>
<dbReference type="AlphaFoldDB" id="A0A4D6MF07"/>
<keyword evidence="2" id="KW-1185">Reference proteome</keyword>
<protein>
    <submittedName>
        <fullName evidence="1">Uncharacterized protein</fullName>
    </submittedName>
</protein>